<dbReference type="SUPFAM" id="SSF57603">
    <property type="entry name" value="FnI-like domain"/>
    <property type="match status" value="1"/>
</dbReference>
<dbReference type="InterPro" id="IPR001846">
    <property type="entry name" value="VWF_type-D"/>
</dbReference>
<evidence type="ECO:0000313" key="12">
    <source>
        <dbReference type="EMBL" id="KAK5927898.1"/>
    </source>
</evidence>
<organism evidence="12 13">
    <name type="scientific">Champsocephalus gunnari</name>
    <name type="common">Mackerel icefish</name>
    <dbReference type="NCBI Taxonomy" id="52237"/>
    <lineage>
        <taxon>Eukaryota</taxon>
        <taxon>Metazoa</taxon>
        <taxon>Chordata</taxon>
        <taxon>Craniata</taxon>
        <taxon>Vertebrata</taxon>
        <taxon>Euteleostomi</taxon>
        <taxon>Actinopterygii</taxon>
        <taxon>Neopterygii</taxon>
        <taxon>Teleostei</taxon>
        <taxon>Neoteleostei</taxon>
        <taxon>Acanthomorphata</taxon>
        <taxon>Eupercaria</taxon>
        <taxon>Perciformes</taxon>
        <taxon>Notothenioidei</taxon>
        <taxon>Channichthyidae</taxon>
        <taxon>Champsocephalus</taxon>
    </lineage>
</organism>
<keyword evidence="13" id="KW-1185">Reference proteome</keyword>
<dbReference type="Gene3D" id="2.10.25.10">
    <property type="entry name" value="Laminin"/>
    <property type="match status" value="1"/>
</dbReference>
<feature type="domain" description="VWFD" evidence="11">
    <location>
        <begin position="746"/>
        <end position="930"/>
    </location>
</feature>
<feature type="domain" description="CTCK" evidence="8">
    <location>
        <begin position="1333"/>
        <end position="1420"/>
    </location>
</feature>
<dbReference type="SMART" id="SM00832">
    <property type="entry name" value="C8"/>
    <property type="match status" value="2"/>
</dbReference>
<gene>
    <name evidence="12" type="ORF">CgunFtcFv8_013007</name>
</gene>
<evidence type="ECO:0000259" key="11">
    <source>
        <dbReference type="PROSITE" id="PS51233"/>
    </source>
</evidence>
<feature type="region of interest" description="Disordered" evidence="7">
    <location>
        <begin position="143"/>
        <end position="687"/>
    </location>
</feature>
<evidence type="ECO:0000259" key="10">
    <source>
        <dbReference type="PROSITE" id="PS50853"/>
    </source>
</evidence>
<dbReference type="InterPro" id="IPR036084">
    <property type="entry name" value="Ser_inhib-like_sf"/>
</dbReference>
<dbReference type="PANTHER" id="PTHR11339:SF406">
    <property type="entry name" value="MUCIN-5AC-LIKE"/>
    <property type="match status" value="1"/>
</dbReference>
<dbReference type="SMART" id="SM00214">
    <property type="entry name" value="VWC"/>
    <property type="match status" value="2"/>
</dbReference>
<dbReference type="InterPro" id="IPR001007">
    <property type="entry name" value="VWF_dom"/>
</dbReference>
<feature type="compositionally biased region" description="Low complexity" evidence="7">
    <location>
        <begin position="415"/>
        <end position="427"/>
    </location>
</feature>
<feature type="domain" description="VWFC" evidence="9">
    <location>
        <begin position="1185"/>
        <end position="1253"/>
    </location>
</feature>
<dbReference type="PRINTS" id="PR01217">
    <property type="entry name" value="PRICHEXTENSN"/>
</dbReference>
<feature type="domain" description="Fibronectin type-III" evidence="10">
    <location>
        <begin position="170"/>
        <end position="265"/>
    </location>
</feature>
<feature type="compositionally biased region" description="Low complexity" evidence="7">
    <location>
        <begin position="551"/>
        <end position="564"/>
    </location>
</feature>
<proteinExistence type="predicted"/>
<accession>A0AAN8E0S2</accession>
<dbReference type="SMART" id="SM00041">
    <property type="entry name" value="CT"/>
    <property type="match status" value="1"/>
</dbReference>
<feature type="compositionally biased region" description="Low complexity" evidence="7">
    <location>
        <begin position="572"/>
        <end position="604"/>
    </location>
</feature>
<feature type="domain" description="Fibronectin type-III" evidence="10">
    <location>
        <begin position="449"/>
        <end position="548"/>
    </location>
</feature>
<keyword evidence="5" id="KW-0325">Glycoprotein</keyword>
<keyword evidence="3" id="KW-0677">Repeat</keyword>
<evidence type="ECO:0000256" key="6">
    <source>
        <dbReference type="PROSITE-ProRule" id="PRU00039"/>
    </source>
</evidence>
<feature type="disulfide bond" evidence="6">
    <location>
        <begin position="1358"/>
        <end position="1412"/>
    </location>
</feature>
<comment type="caution">
    <text evidence="12">The sequence shown here is derived from an EMBL/GenBank/DDBJ whole genome shotgun (WGS) entry which is preliminary data.</text>
</comment>
<dbReference type="InterPro" id="IPR050780">
    <property type="entry name" value="Mucin_vWF_Thrombospondin_sf"/>
</dbReference>
<feature type="compositionally biased region" description="Low complexity" evidence="7">
    <location>
        <begin position="143"/>
        <end position="288"/>
    </location>
</feature>
<evidence type="ECO:0000256" key="4">
    <source>
        <dbReference type="ARBA" id="ARBA00023157"/>
    </source>
</evidence>
<dbReference type="InterPro" id="IPR003961">
    <property type="entry name" value="FN3_dom"/>
</dbReference>
<dbReference type="Pfam" id="PF08742">
    <property type="entry name" value="C8"/>
    <property type="match status" value="2"/>
</dbReference>
<evidence type="ECO:0000256" key="1">
    <source>
        <dbReference type="ARBA" id="ARBA00004613"/>
    </source>
</evidence>
<dbReference type="PROSITE" id="PS51233">
    <property type="entry name" value="VWFD"/>
    <property type="match status" value="1"/>
</dbReference>
<feature type="compositionally biased region" description="Low complexity" evidence="7">
    <location>
        <begin position="335"/>
        <end position="387"/>
    </location>
</feature>
<evidence type="ECO:0000256" key="5">
    <source>
        <dbReference type="ARBA" id="ARBA00023180"/>
    </source>
</evidence>
<dbReference type="Pfam" id="PF25962">
    <property type="entry name" value="TIL_OTOGL_Mucin"/>
    <property type="match status" value="1"/>
</dbReference>
<evidence type="ECO:0000259" key="8">
    <source>
        <dbReference type="PROSITE" id="PS01225"/>
    </source>
</evidence>
<feature type="compositionally biased region" description="Low complexity" evidence="7">
    <location>
        <begin position="611"/>
        <end position="679"/>
    </location>
</feature>
<feature type="disulfide bond" evidence="6">
    <location>
        <begin position="1362"/>
        <end position="1414"/>
    </location>
</feature>
<feature type="disulfide bond" evidence="6">
    <location>
        <begin position="1347"/>
        <end position="1396"/>
    </location>
</feature>
<feature type="domain" description="VWFC" evidence="9">
    <location>
        <begin position="1078"/>
        <end position="1147"/>
    </location>
</feature>
<dbReference type="PANTHER" id="PTHR11339">
    <property type="entry name" value="EXTRACELLULAR MATRIX GLYCOPROTEIN RELATED"/>
    <property type="match status" value="1"/>
</dbReference>
<feature type="compositionally biased region" description="Low complexity" evidence="7">
    <location>
        <begin position="434"/>
        <end position="544"/>
    </location>
</feature>
<dbReference type="InterPro" id="IPR058753">
    <property type="entry name" value="TIL_OTOGL_Mucin"/>
</dbReference>
<evidence type="ECO:0000256" key="3">
    <source>
        <dbReference type="ARBA" id="ARBA00022737"/>
    </source>
</evidence>
<feature type="compositionally biased region" description="Low complexity" evidence="7">
    <location>
        <begin position="395"/>
        <end position="407"/>
    </location>
</feature>
<evidence type="ECO:0000256" key="7">
    <source>
        <dbReference type="SAM" id="MobiDB-lite"/>
    </source>
</evidence>
<name>A0AAN8E0S2_CHAGU</name>
<dbReference type="PROSITE" id="PS01208">
    <property type="entry name" value="VWFC_1"/>
    <property type="match status" value="1"/>
</dbReference>
<protein>
    <recommendedName>
        <fullName evidence="14">Mucin-2-like</fullName>
    </recommendedName>
</protein>
<dbReference type="Proteomes" id="UP001331515">
    <property type="component" value="Unassembled WGS sequence"/>
</dbReference>
<dbReference type="SUPFAM" id="SSF57567">
    <property type="entry name" value="Serine protease inhibitors"/>
    <property type="match status" value="1"/>
</dbReference>
<dbReference type="InterPro" id="IPR006207">
    <property type="entry name" value="Cys_knot_C"/>
</dbReference>
<comment type="subcellular location">
    <subcellularLocation>
        <location evidence="1">Secreted</location>
    </subcellularLocation>
</comment>
<dbReference type="EMBL" id="JAURVH010001518">
    <property type="protein sequence ID" value="KAK5927898.1"/>
    <property type="molecule type" value="Genomic_DNA"/>
</dbReference>
<keyword evidence="2" id="KW-0964">Secreted</keyword>
<evidence type="ECO:0000313" key="13">
    <source>
        <dbReference type="Proteomes" id="UP001331515"/>
    </source>
</evidence>
<evidence type="ECO:0000259" key="9">
    <source>
        <dbReference type="PROSITE" id="PS50184"/>
    </source>
</evidence>
<comment type="caution">
    <text evidence="6">Lacks conserved residue(s) required for the propagation of feature annotation.</text>
</comment>
<dbReference type="PROSITE" id="PS01185">
    <property type="entry name" value="CTCK_1"/>
    <property type="match status" value="1"/>
</dbReference>
<reference evidence="12 13" key="1">
    <citation type="journal article" date="2023" name="Mol. Biol. Evol.">
        <title>Genomics of Secondarily Temperate Adaptation in the Only Non-Antarctic Icefish.</title>
        <authorList>
            <person name="Rivera-Colon A.G."/>
            <person name="Rayamajhi N."/>
            <person name="Minhas B.F."/>
            <person name="Madrigal G."/>
            <person name="Bilyk K.T."/>
            <person name="Yoon V."/>
            <person name="Hune M."/>
            <person name="Gregory S."/>
            <person name="Cheng C.H.C."/>
            <person name="Catchen J.M."/>
        </authorList>
    </citation>
    <scope>NUCLEOTIDE SEQUENCE [LARGE SCALE GENOMIC DNA]</scope>
    <source>
        <tissue evidence="12">White muscle</tissue>
    </source>
</reference>
<dbReference type="InterPro" id="IPR014853">
    <property type="entry name" value="VWF/SSPO/ZAN-like_Cys-rich_dom"/>
</dbReference>
<dbReference type="CDD" id="cd19941">
    <property type="entry name" value="TIL"/>
    <property type="match status" value="1"/>
</dbReference>
<feature type="compositionally biased region" description="Low complexity" evidence="7">
    <location>
        <begin position="295"/>
        <end position="328"/>
    </location>
</feature>
<dbReference type="PROSITE" id="PS50853">
    <property type="entry name" value="FN3"/>
    <property type="match status" value="3"/>
</dbReference>
<sequence>MMCSIITGNTFKHCHNKVAPLPYYENCVKDSCACDSGGDCECFCSAVAAYAQACNEASVCVAWRTPEICPVFCDYYNNPGECKWHYNPCHKPCYKTCLNPEENCSKPLPNLEGCYPVCPEDTPIFDEDTGLCVEECPVETPTTTTASTTLATGPTTTTETPTTTTSSTTPPTEPTTTTATPTTTTESTTPPIEPTSTVETPTTTTASTTLPTEPTTITETPTTTTELTTPMTKPTTKTSETPTKTTELTTPRPETTTTPTTTTASTTPPTKPTTTTTTETPTKTTESTSPPPEPTTTTATPTTTTASTTAPPEPTTTPETPTTTTESTTPPPEPTTTTQTPTTTTESTTPPTEPTATTETPTTTTELTTPPTKPTTTETPTTTTASTTPPPEPTTTPETPTTTTSSTTPPPEPTTTPETPTTTTSSTTPPPEPTTTTATPTTTTASTTPPTKPTTTTETPTTTTESTTPPTEPTTTTETPTTTTESTTPPTEPTTTTETPTTTTESTTPPTEPTTTPTKTTGYTTPPTKPTTTTATPTTTAELTTPPPEPTTTTATPTTTTASTTPPPEPTTTPTTPTKTTGSTTPPAEPTTTTATPTTTTASTTPPPEPTTTTETPTTTTASTTLPTAETPTPTTPTNPTTTTTGTSTTTTASTTPPSEPTTKAETPTTTTIPESGPTLSTPAMPPTQELISATTDCFCIFNGSHYMPGEVIPGIEHIESNICFTMICSDICEIHKEHVLCSNTTMPTTTPTTSIPTCPEWDVAQNETFLLCNCTMAKCIENNTIEIVPYECPPLEMITCANGKKPVLVDDEYKCCKLYVCDCVLQLEAHKNGIRLKLPYAQQGVKILDTGINLVLEIPRLKVVITFGITGFSVTLPYSNFGSNTQGHCGTCNNNQADDCKLPGGQLVEDCAVMADFWPAKHIEQPDCQIPSVPPTNKPGPPPIVTPCKPDSICHLLKSRVFEACHPVVSPDNFYQGCVFDSCHVSNPAVECTSLQTYAAACAQAGVCLYWRNHTTLCESDCPSNKVYKPCGPAEQPACEDNSNEPRMNYTTEGCFCPEGMKLFNKESGICVDKCGCLDPEGNPREFNERFEYKCQSCICGESTKTVSCKPKECPTAPVTSCMGPGIVLINTTNPSDPCCSAFVCECHSNTCPPTNMNCPVGYIPVVSVPEGKCCPEHICEPKRVCVHNNSEYQPGSLVPVAPCQDCLCTNEVDQDSKLFKITCELQKCKTDCGMGYEYLEPDSDECCGKCVQTHCVVSLNETKRLLKPGDTWSPPENKCQHYTCVEVGDTLTTFNSHIVCPSFQQRNCLPGTVQTSADGCCKICLERDKGCKTVSTKTFVMHKGCQSYNEVAIPYCEGTCNTFTKYSKAAAAMQHSCSCCRETRSSNRTIDLHCLNGDVVPYTYIHVEECGCGHTDCTSAAALPARRRRSSTLV</sequence>
<dbReference type="PROSITE" id="PS50184">
    <property type="entry name" value="VWFC_2"/>
    <property type="match status" value="2"/>
</dbReference>
<evidence type="ECO:0000256" key="2">
    <source>
        <dbReference type="ARBA" id="ARBA00022525"/>
    </source>
</evidence>
<feature type="domain" description="Fibronectin type-III" evidence="10">
    <location>
        <begin position="350"/>
        <end position="442"/>
    </location>
</feature>
<dbReference type="Pfam" id="PF00094">
    <property type="entry name" value="VWD"/>
    <property type="match status" value="1"/>
</dbReference>
<keyword evidence="4 6" id="KW-1015">Disulfide bond</keyword>
<dbReference type="PROSITE" id="PS01225">
    <property type="entry name" value="CTCK_2"/>
    <property type="match status" value="1"/>
</dbReference>
<evidence type="ECO:0008006" key="14">
    <source>
        <dbReference type="Google" id="ProtNLM"/>
    </source>
</evidence>